<evidence type="ECO:0000256" key="1">
    <source>
        <dbReference type="ARBA" id="ARBA00008814"/>
    </source>
</evidence>
<dbReference type="PROSITE" id="PS51257">
    <property type="entry name" value="PROKAR_LIPOPROTEIN"/>
    <property type="match status" value="1"/>
</dbReference>
<dbReference type="Gene3D" id="3.40.50.1980">
    <property type="entry name" value="Nitrogenase molybdenum iron protein domain"/>
    <property type="match status" value="2"/>
</dbReference>
<evidence type="ECO:0000256" key="2">
    <source>
        <dbReference type="SAM" id="Phobius"/>
    </source>
</evidence>
<dbReference type="InterPro" id="IPR050902">
    <property type="entry name" value="ABC_Transporter_SBP"/>
</dbReference>
<dbReference type="InterPro" id="IPR002491">
    <property type="entry name" value="ABC_transptr_periplasmic_BD"/>
</dbReference>
<evidence type="ECO:0000313" key="5">
    <source>
        <dbReference type="Proteomes" id="UP000320776"/>
    </source>
</evidence>
<sequence length="359" mass="39417">MKTGKYIIWGGIFSLFIFLAGCQNAFKAQPAANPNQITITDASGATVAIPARIQRIADAWPAHNEVVCMLGAGDKIVATTTAAAQRPWMKVVNPQMNQAVTAFDASGVNLETLMAAKPDIVFTPLNNKSARKIADVKIPVVQLMFNDFDSLKECFRLTGVILGGEAKPRAEKYIAYLDHNLDRITGITAGIPREQKPKVIHITRLAPLMVDGKDTIIDAWIRVAGGINAADTGGEVAMEQLITWNPDVIIFGNTALALNGVEDGAKALNNILQDEKWRRLQAVQTGNVHINPEGAFFWDRYGAEVALQIQWAAKVLHPDKFQDIDIVQETRYFYRTFLHYDLSAAEASRIISGKPPVRP</sequence>
<accession>A0A517DYI7</accession>
<dbReference type="OrthoDB" id="9816357at2"/>
<dbReference type="AlphaFoldDB" id="A0A517DYI7"/>
<keyword evidence="2" id="KW-0472">Membrane</keyword>
<dbReference type="RefSeq" id="WP_144351795.1">
    <property type="nucleotide sequence ID" value="NZ_CP036259.1"/>
</dbReference>
<gene>
    <name evidence="4" type="ORF">SPTER_38290</name>
</gene>
<dbReference type="PANTHER" id="PTHR30535:SF34">
    <property type="entry name" value="MOLYBDATE-BINDING PROTEIN MOLA"/>
    <property type="match status" value="1"/>
</dbReference>
<proteinExistence type="inferred from homology"/>
<evidence type="ECO:0000313" key="4">
    <source>
        <dbReference type="EMBL" id="QDR82402.1"/>
    </source>
</evidence>
<dbReference type="PANTHER" id="PTHR30535">
    <property type="entry name" value="VITAMIN B12-BINDING PROTEIN"/>
    <property type="match status" value="1"/>
</dbReference>
<keyword evidence="5" id="KW-1185">Reference proteome</keyword>
<dbReference type="PROSITE" id="PS50983">
    <property type="entry name" value="FE_B12_PBP"/>
    <property type="match status" value="1"/>
</dbReference>
<feature type="domain" description="Fe/B12 periplasmic-binding" evidence="3">
    <location>
        <begin position="55"/>
        <end position="320"/>
    </location>
</feature>
<comment type="similarity">
    <text evidence="1">Belongs to the bacterial solute-binding protein 8 family.</text>
</comment>
<evidence type="ECO:0000259" key="3">
    <source>
        <dbReference type="PROSITE" id="PS50983"/>
    </source>
</evidence>
<reference evidence="4 5" key="1">
    <citation type="submission" date="2019-02" db="EMBL/GenBank/DDBJ databases">
        <title>Closed genome of Sporomusa termitida DSM 4440.</title>
        <authorList>
            <person name="Poehlein A."/>
            <person name="Daniel R."/>
        </authorList>
    </citation>
    <scope>NUCLEOTIDE SEQUENCE [LARGE SCALE GENOMIC DNA]</scope>
    <source>
        <strain evidence="4 5">DSM 4440</strain>
    </source>
</reference>
<dbReference type="KEGG" id="sted:SPTER_38290"/>
<feature type="transmembrane region" description="Helical" evidence="2">
    <location>
        <begin position="6"/>
        <end position="26"/>
    </location>
</feature>
<dbReference type="Gene3D" id="1.20.58.2180">
    <property type="match status" value="1"/>
</dbReference>
<dbReference type="CDD" id="cd01142">
    <property type="entry name" value="TroA_e"/>
    <property type="match status" value="1"/>
</dbReference>
<organism evidence="4 5">
    <name type="scientific">Sporomusa termitida</name>
    <dbReference type="NCBI Taxonomy" id="2377"/>
    <lineage>
        <taxon>Bacteria</taxon>
        <taxon>Bacillati</taxon>
        <taxon>Bacillota</taxon>
        <taxon>Negativicutes</taxon>
        <taxon>Selenomonadales</taxon>
        <taxon>Sporomusaceae</taxon>
        <taxon>Sporomusa</taxon>
    </lineage>
</organism>
<dbReference type="SUPFAM" id="SSF53807">
    <property type="entry name" value="Helical backbone' metal receptor"/>
    <property type="match status" value="1"/>
</dbReference>
<keyword evidence="2" id="KW-0812">Transmembrane</keyword>
<name>A0A517DYI7_9FIRM</name>
<dbReference type="EMBL" id="CP036259">
    <property type="protein sequence ID" value="QDR82402.1"/>
    <property type="molecule type" value="Genomic_DNA"/>
</dbReference>
<protein>
    <recommendedName>
        <fullName evidence="3">Fe/B12 periplasmic-binding domain-containing protein</fullName>
    </recommendedName>
</protein>
<dbReference type="Proteomes" id="UP000320776">
    <property type="component" value="Chromosome"/>
</dbReference>
<keyword evidence="2" id="KW-1133">Transmembrane helix</keyword>
<dbReference type="Pfam" id="PF01497">
    <property type="entry name" value="Peripla_BP_2"/>
    <property type="match status" value="1"/>
</dbReference>